<keyword evidence="3" id="KW-0966">Cell projection</keyword>
<dbReference type="RefSeq" id="WP_016503758.1">
    <property type="nucleotide sequence ID" value="NZ_AMSD01000001.1"/>
</dbReference>
<evidence type="ECO:0000313" key="3">
    <source>
        <dbReference type="EMBL" id="EPE37960.1"/>
    </source>
</evidence>
<comment type="caution">
    <text evidence="3">The sequence shown here is derived from an EMBL/GenBank/DDBJ whole genome shotgun (WGS) entry which is preliminary data.</text>
</comment>
<keyword evidence="3" id="KW-0282">Flagellum</keyword>
<evidence type="ECO:0000259" key="2">
    <source>
        <dbReference type="Pfam" id="PF10135"/>
    </source>
</evidence>
<dbReference type="AlphaFoldDB" id="S3DJR5"/>
<gene>
    <name evidence="3" type="ORF">O1U_0423</name>
</gene>
<dbReference type="STRING" id="28176.CF66_4039"/>
<protein>
    <submittedName>
        <fullName evidence="3">Flagellar rod assembly protein/muramidase FlgJ</fullName>
    </submittedName>
</protein>
<proteinExistence type="predicted"/>
<dbReference type="GO" id="GO:0044781">
    <property type="term" value="P:bacterial-type flagellum organization"/>
    <property type="evidence" value="ECO:0007669"/>
    <property type="project" value="UniProtKB-KW"/>
</dbReference>
<keyword evidence="1" id="KW-1005">Bacterial flagellum biogenesis</keyword>
<sequence>MNNNVSFIYDIASLDQFRHQIVHSKIKDHAALSIVAKQFAGIFLSMLLKSVRNANFLFENPINSQQKQFYRQILDEQMSSKLSMSGSLGLADILLSQLIPNPIRNSNPDFQYNNNFEKLMRKVGSNNKIFEENNPLTIHQTHIGKSIEITC</sequence>
<keyword evidence="4" id="KW-1185">Reference proteome</keyword>
<accession>S3DJR5</accession>
<dbReference type="Pfam" id="PF10135">
    <property type="entry name" value="Rod-binding"/>
    <property type="match status" value="1"/>
</dbReference>
<name>S3DJR5_9GAMM</name>
<dbReference type="EMBL" id="AMSD01000001">
    <property type="protein sequence ID" value="EPE37960.1"/>
    <property type="molecule type" value="Genomic_DNA"/>
</dbReference>
<dbReference type="eggNOG" id="COG3951">
    <property type="taxonomic scope" value="Bacteria"/>
</dbReference>
<evidence type="ECO:0000313" key="4">
    <source>
        <dbReference type="Proteomes" id="UP000053688"/>
    </source>
</evidence>
<dbReference type="InterPro" id="IPR019301">
    <property type="entry name" value="Flagellar_prot_FlgJ_N"/>
</dbReference>
<organism evidence="3 4">
    <name type="scientific">Candidatus Photodesmus katoptron Akat1</name>
    <dbReference type="NCBI Taxonomy" id="1236703"/>
    <lineage>
        <taxon>Bacteria</taxon>
        <taxon>Pseudomonadati</taxon>
        <taxon>Pseudomonadota</taxon>
        <taxon>Gammaproteobacteria</taxon>
        <taxon>Vibrionales</taxon>
        <taxon>Vibrionaceae</taxon>
        <taxon>Candidatus Photodesmus</taxon>
    </lineage>
</organism>
<feature type="domain" description="Flagellar protein FlgJ N-terminal" evidence="2">
    <location>
        <begin position="49"/>
        <end position="97"/>
    </location>
</feature>
<keyword evidence="3" id="KW-0969">Cilium</keyword>
<dbReference type="PRINTS" id="PR01002">
    <property type="entry name" value="FLGFLGJ"/>
</dbReference>
<evidence type="ECO:0000256" key="1">
    <source>
        <dbReference type="ARBA" id="ARBA00022795"/>
    </source>
</evidence>
<reference evidence="3 4" key="1">
    <citation type="journal article" date="2014" name="Environ. Microbiol.">
        <title>Genomic signatures of obligate host dependence in the luminous bacterial symbiont of a vertebrate.</title>
        <authorList>
            <person name="Hendry T.A."/>
            <person name="de Wet J.R."/>
            <person name="Dunlap P.V."/>
        </authorList>
    </citation>
    <scope>NUCLEOTIDE SEQUENCE [LARGE SCALE GENOMIC DNA]</scope>
    <source>
        <strain evidence="3 4">Akat1</strain>
    </source>
</reference>
<dbReference type="Proteomes" id="UP000053688">
    <property type="component" value="Unassembled WGS sequence"/>
</dbReference>